<protein>
    <recommendedName>
        <fullName evidence="3">Phage protein</fullName>
    </recommendedName>
</protein>
<sequence length="82" mass="9203">MVIRNNLEQTEVENYPTMLKKVISYKTSFASPKEASDYLADAIHNFIGDGYEVIKASINPIVTSPAFVPRKFIVKLKVGKNL</sequence>
<accession>A0ABY5C5D2</accession>
<gene>
    <name evidence="1" type="ORF">M8332_07095</name>
</gene>
<evidence type="ECO:0000313" key="1">
    <source>
        <dbReference type="EMBL" id="USS93982.1"/>
    </source>
</evidence>
<dbReference type="RefSeq" id="WP_252780866.1">
    <property type="nucleotide sequence ID" value="NZ_CP097479.1"/>
</dbReference>
<evidence type="ECO:0000313" key="2">
    <source>
        <dbReference type="Proteomes" id="UP001057532"/>
    </source>
</evidence>
<organism evidence="1 2">
    <name type="scientific">Fructilactobacillus ixorae</name>
    <dbReference type="NCBI Taxonomy" id="1750535"/>
    <lineage>
        <taxon>Bacteria</taxon>
        <taxon>Bacillati</taxon>
        <taxon>Bacillota</taxon>
        <taxon>Bacilli</taxon>
        <taxon>Lactobacillales</taxon>
        <taxon>Lactobacillaceae</taxon>
        <taxon>Fructilactobacillus</taxon>
    </lineage>
</organism>
<name>A0ABY5C5D2_9LACO</name>
<evidence type="ECO:0008006" key="3">
    <source>
        <dbReference type="Google" id="ProtNLM"/>
    </source>
</evidence>
<dbReference type="Proteomes" id="UP001057532">
    <property type="component" value="Plasmid punnamed"/>
</dbReference>
<keyword evidence="2" id="KW-1185">Reference proteome</keyword>
<dbReference type="EMBL" id="CP097479">
    <property type="protein sequence ID" value="USS93982.1"/>
    <property type="molecule type" value="Genomic_DNA"/>
</dbReference>
<reference evidence="1" key="1">
    <citation type="submission" date="2022-05" db="EMBL/GenBank/DDBJ databases">
        <authorList>
            <person name="Oliphant S.A."/>
            <person name="Watson-Haigh N.S."/>
            <person name="Sumby K.M."/>
            <person name="Gardner J.M."/>
            <person name="Jiranek V."/>
        </authorList>
    </citation>
    <scope>NUCLEOTIDE SEQUENCE</scope>
    <source>
        <strain evidence="1">Ru20-1</strain>
        <plasmid evidence="1">punnamed</plasmid>
    </source>
</reference>
<proteinExistence type="predicted"/>
<geneLocation type="plasmid" evidence="1 2">
    <name>punnamed</name>
</geneLocation>
<keyword evidence="1" id="KW-0614">Plasmid</keyword>